<organism evidence="1">
    <name type="scientific">viral metagenome</name>
    <dbReference type="NCBI Taxonomy" id="1070528"/>
    <lineage>
        <taxon>unclassified sequences</taxon>
        <taxon>metagenomes</taxon>
        <taxon>organismal metagenomes</taxon>
    </lineage>
</organism>
<evidence type="ECO:0000313" key="1">
    <source>
        <dbReference type="EMBL" id="QHT07394.1"/>
    </source>
</evidence>
<protein>
    <submittedName>
        <fullName evidence="1">Uncharacterized protein</fullName>
    </submittedName>
</protein>
<dbReference type="AlphaFoldDB" id="A0A6C0CUG9"/>
<proteinExistence type="predicted"/>
<accession>A0A6C0CUG9</accession>
<reference evidence="1" key="1">
    <citation type="journal article" date="2020" name="Nature">
        <title>Giant virus diversity and host interactions through global metagenomics.</title>
        <authorList>
            <person name="Schulz F."/>
            <person name="Roux S."/>
            <person name="Paez-Espino D."/>
            <person name="Jungbluth S."/>
            <person name="Walsh D.A."/>
            <person name="Denef V.J."/>
            <person name="McMahon K.D."/>
            <person name="Konstantinidis K.T."/>
            <person name="Eloe-Fadrosh E.A."/>
            <person name="Kyrpides N.C."/>
            <person name="Woyke T."/>
        </authorList>
    </citation>
    <scope>NUCLEOTIDE SEQUENCE</scope>
    <source>
        <strain evidence="1">GVMAG-M-3300021963-12</strain>
    </source>
</reference>
<dbReference type="EMBL" id="MN739481">
    <property type="protein sequence ID" value="QHT07394.1"/>
    <property type="molecule type" value="Genomic_DNA"/>
</dbReference>
<sequence length="186" mass="20209">MPAKIANARKGFSEIVSKNCCENAAIASYIRSLDLTPDDVAKKVIAVYSPYDCGEKGLDGKRDYNVLTLAQLEKLSSNTVDSNAEVVCYIETTLGFKTDAAPPAAETVAPPPYMGPATAVDPVPTTWEGEMPTTHSYTHESCIWQEWQTQCESYIAEAQSRWDCLHPVQQLACLAFATLAPALLSS</sequence>
<name>A0A6C0CUG9_9ZZZZ</name>